<dbReference type="Pfam" id="PF04199">
    <property type="entry name" value="Cyclase"/>
    <property type="match status" value="1"/>
</dbReference>
<name>A0A0A3YI73_9GAMM</name>
<proteinExistence type="predicted"/>
<dbReference type="Proteomes" id="UP000030351">
    <property type="component" value="Unassembled WGS sequence"/>
</dbReference>
<dbReference type="PANTHER" id="PTHR31118:SF12">
    <property type="entry name" value="CYCLASE-LIKE PROTEIN 2"/>
    <property type="match status" value="1"/>
</dbReference>
<reference evidence="1 2" key="1">
    <citation type="submission" date="2014-10" db="EMBL/GenBank/DDBJ databases">
        <title>Genome sequence of Erwinia typographi M043b.</title>
        <authorList>
            <person name="Chan K.-G."/>
            <person name="Tan W.-S."/>
        </authorList>
    </citation>
    <scope>NUCLEOTIDE SEQUENCE [LARGE SCALE GENOMIC DNA]</scope>
    <source>
        <strain evidence="1 2">M043b</strain>
    </source>
</reference>
<evidence type="ECO:0000313" key="2">
    <source>
        <dbReference type="Proteomes" id="UP000030351"/>
    </source>
</evidence>
<dbReference type="InterPro" id="IPR007325">
    <property type="entry name" value="KFase/CYL"/>
</dbReference>
<dbReference type="GO" id="GO:0004061">
    <property type="term" value="F:arylformamidase activity"/>
    <property type="evidence" value="ECO:0007669"/>
    <property type="project" value="InterPro"/>
</dbReference>
<dbReference type="Gene3D" id="3.50.30.50">
    <property type="entry name" value="Putative cyclase"/>
    <property type="match status" value="1"/>
</dbReference>
<comment type="caution">
    <text evidence="1">The sequence shown here is derived from an EMBL/GenBank/DDBJ whole genome shotgun (WGS) entry which is preliminary data.</text>
</comment>
<gene>
    <name evidence="1" type="ORF">NG99_26050</name>
</gene>
<dbReference type="OrthoDB" id="7067800at2"/>
<organism evidence="1 2">
    <name type="scientific">Erwinia typographi</name>
    <dbReference type="NCBI Taxonomy" id="371042"/>
    <lineage>
        <taxon>Bacteria</taxon>
        <taxon>Pseudomonadati</taxon>
        <taxon>Pseudomonadota</taxon>
        <taxon>Gammaproteobacteria</taxon>
        <taxon>Enterobacterales</taxon>
        <taxon>Erwiniaceae</taxon>
        <taxon>Erwinia</taxon>
    </lineage>
</organism>
<dbReference type="GO" id="GO:0019441">
    <property type="term" value="P:L-tryptophan catabolic process to kynurenine"/>
    <property type="evidence" value="ECO:0007669"/>
    <property type="project" value="InterPro"/>
</dbReference>
<sequence>MTSDLITLLRQYRLIELNHLYEEFMPVWPTHGKFFCSRAEDYGAGDGNYNCQLSLGDHCGTHVDAPVHFIEGAKTIEQVDVRQLMGRGRCLDMSHLAENADITREMIERWESAHGEIRPQDIVIFRTGYDEKWRCRPHHSAFLQNWPGLSGEGANYLIKKGVTVFGTDAMSLDRFSNEAHPAHLAVLGSDCLIIENLANLKSLPTEFVFMALPLMIKGASASPVRAVALVE</sequence>
<dbReference type="AlphaFoldDB" id="A0A0A3YI73"/>
<dbReference type="eggNOG" id="COG1878">
    <property type="taxonomic scope" value="Bacteria"/>
</dbReference>
<protein>
    <submittedName>
        <fullName evidence="1">Cyclase</fullName>
    </submittedName>
</protein>
<dbReference type="PANTHER" id="PTHR31118">
    <property type="entry name" value="CYCLASE-LIKE PROTEIN 2"/>
    <property type="match status" value="1"/>
</dbReference>
<dbReference type="EMBL" id="JRUQ01000102">
    <property type="protein sequence ID" value="KGT86350.1"/>
    <property type="molecule type" value="Genomic_DNA"/>
</dbReference>
<dbReference type="InterPro" id="IPR037175">
    <property type="entry name" value="KFase_sf"/>
</dbReference>
<keyword evidence="2" id="KW-1185">Reference proteome</keyword>
<dbReference type="SUPFAM" id="SSF102198">
    <property type="entry name" value="Putative cyclase"/>
    <property type="match status" value="1"/>
</dbReference>
<dbReference type="RefSeq" id="WP_034899506.1">
    <property type="nucleotide sequence ID" value="NZ_JRUQ01000102.1"/>
</dbReference>
<dbReference type="STRING" id="371042.NG99_26050"/>
<evidence type="ECO:0000313" key="1">
    <source>
        <dbReference type="EMBL" id="KGT86350.1"/>
    </source>
</evidence>
<accession>A0A0A3YI73</accession>